<dbReference type="AlphaFoldDB" id="A0A7V4U590"/>
<dbReference type="SUPFAM" id="SSF48452">
    <property type="entry name" value="TPR-like"/>
    <property type="match status" value="1"/>
</dbReference>
<evidence type="ECO:0000256" key="2">
    <source>
        <dbReference type="SAM" id="Phobius"/>
    </source>
</evidence>
<keyword evidence="2" id="KW-0472">Membrane</keyword>
<protein>
    <submittedName>
        <fullName evidence="3">Tetratricopeptide repeat protein</fullName>
    </submittedName>
</protein>
<dbReference type="InterPro" id="IPR036514">
    <property type="entry name" value="SGNH_hydro_sf"/>
</dbReference>
<dbReference type="GO" id="GO:0004622">
    <property type="term" value="F:phosphatidylcholine lysophospholipase activity"/>
    <property type="evidence" value="ECO:0007669"/>
    <property type="project" value="TreeGrafter"/>
</dbReference>
<keyword evidence="2" id="KW-0812">Transmembrane</keyword>
<dbReference type="Proteomes" id="UP000885779">
    <property type="component" value="Unassembled WGS sequence"/>
</dbReference>
<keyword evidence="2" id="KW-1133">Transmembrane helix</keyword>
<dbReference type="SMART" id="SM00028">
    <property type="entry name" value="TPR"/>
    <property type="match status" value="3"/>
</dbReference>
<comment type="caution">
    <text evidence="3">The sequence shown here is derived from an EMBL/GenBank/DDBJ whole genome shotgun (WGS) entry which is preliminary data.</text>
</comment>
<dbReference type="SUPFAM" id="SSF52266">
    <property type="entry name" value="SGNH hydrolase"/>
    <property type="match status" value="1"/>
</dbReference>
<dbReference type="InterPro" id="IPR051532">
    <property type="entry name" value="Ester_Hydrolysis_Enzymes"/>
</dbReference>
<feature type="repeat" description="TPR" evidence="1">
    <location>
        <begin position="473"/>
        <end position="506"/>
    </location>
</feature>
<proteinExistence type="predicted"/>
<feature type="transmembrane region" description="Helical" evidence="2">
    <location>
        <begin position="14"/>
        <end position="37"/>
    </location>
</feature>
<sequence>MEEKKEITASQKKIFILITLLIPLFFFILLELSLRLFEYGGDQRLFIEAPGEYASYMMLNPEVNRRYFLHQKSIPSPRNDIFLKEKPENGYRIFILGGSTAAGFPYSYNLMFSRIIHLFMKRVFPEKRIEVINTATSAINSYTLLDFTDEILDYEPDLILIYAGHNEYYGALGVASAETVARHPFLTRLYLKLKNYKTFLLIRDAVGWVQRIGAKENSQPSATLMERLVAEQTIPYKSALFEAGLRQFRKNMQDIIEKIQDAGVPLVLSELVSNVSGIPPFVSVKNQTFPAADSLFRLAQKLEDMENFTEAKKKYYLAKDMDGLRFRAPEEINVIIHQLAEANNLPLVPMKRYFEDASPHGIPGNNLFLEHLHPNIRGYFLMARAFLETMKTKQLVSKVWRTTLREFPNKVRKQWGYTELDSLYGDLRIRILKGGWPFKPKTAPNKMLTGYKPETEMDKLVYKIWADDTFGIEHGHAFLAGLYEKAKDYEKALREYRALIYLTPFNASAYIHTADMFIKMKRFNEALPLLSESLHLHETTYANKWVGQILLEKQKVKAALPFLKKAAKQNPRDVQTLYNLSGAYALIGAFAKADSCLSILESSKPDFPGAADLRAQLDRVLN</sequence>
<feature type="transmembrane region" description="Helical" evidence="2">
    <location>
        <begin position="93"/>
        <end position="112"/>
    </location>
</feature>
<feature type="repeat" description="TPR" evidence="1">
    <location>
        <begin position="507"/>
        <end position="540"/>
    </location>
</feature>
<evidence type="ECO:0000313" key="3">
    <source>
        <dbReference type="EMBL" id="HGY57114.1"/>
    </source>
</evidence>
<dbReference type="Gene3D" id="3.40.50.1110">
    <property type="entry name" value="SGNH hydrolase"/>
    <property type="match status" value="1"/>
</dbReference>
<name>A0A7V4U590_CALAY</name>
<evidence type="ECO:0000256" key="1">
    <source>
        <dbReference type="PROSITE-ProRule" id="PRU00339"/>
    </source>
</evidence>
<dbReference type="InterPro" id="IPR011990">
    <property type="entry name" value="TPR-like_helical_dom_sf"/>
</dbReference>
<dbReference type="Gene3D" id="1.25.40.10">
    <property type="entry name" value="Tetratricopeptide repeat domain"/>
    <property type="match status" value="1"/>
</dbReference>
<dbReference type="PANTHER" id="PTHR30383:SF5">
    <property type="entry name" value="SGNH HYDROLASE-TYPE ESTERASE DOMAIN-CONTAINING PROTEIN"/>
    <property type="match status" value="1"/>
</dbReference>
<accession>A0A7V4U590</accession>
<dbReference type="EMBL" id="DRQG01000144">
    <property type="protein sequence ID" value="HGY57114.1"/>
    <property type="molecule type" value="Genomic_DNA"/>
</dbReference>
<dbReference type="InterPro" id="IPR019734">
    <property type="entry name" value="TPR_rpt"/>
</dbReference>
<reference evidence="3" key="1">
    <citation type="journal article" date="2020" name="mSystems">
        <title>Genome- and Community-Level Interaction Insights into Carbon Utilization and Element Cycling Functions of Hydrothermarchaeota in Hydrothermal Sediment.</title>
        <authorList>
            <person name="Zhou Z."/>
            <person name="Liu Y."/>
            <person name="Xu W."/>
            <person name="Pan J."/>
            <person name="Luo Z.H."/>
            <person name="Li M."/>
        </authorList>
    </citation>
    <scope>NUCLEOTIDE SEQUENCE [LARGE SCALE GENOMIC DNA]</scope>
    <source>
        <strain evidence="3">HyVt-577</strain>
    </source>
</reference>
<dbReference type="Pfam" id="PF14559">
    <property type="entry name" value="TPR_19"/>
    <property type="match status" value="1"/>
</dbReference>
<gene>
    <name evidence="3" type="ORF">ENK44_15505</name>
</gene>
<keyword evidence="1" id="KW-0802">TPR repeat</keyword>
<dbReference type="PROSITE" id="PS50005">
    <property type="entry name" value="TPR"/>
    <property type="match status" value="2"/>
</dbReference>
<dbReference type="PANTHER" id="PTHR30383">
    <property type="entry name" value="THIOESTERASE 1/PROTEASE 1/LYSOPHOSPHOLIPASE L1"/>
    <property type="match status" value="1"/>
</dbReference>
<organism evidence="3">
    <name type="scientific">Caldithrix abyssi</name>
    <dbReference type="NCBI Taxonomy" id="187145"/>
    <lineage>
        <taxon>Bacteria</taxon>
        <taxon>Pseudomonadati</taxon>
        <taxon>Calditrichota</taxon>
        <taxon>Calditrichia</taxon>
        <taxon>Calditrichales</taxon>
        <taxon>Calditrichaceae</taxon>
        <taxon>Caldithrix</taxon>
    </lineage>
</organism>